<organism evidence="7 8">
    <name type="scientific">Clostridium tagluense</name>
    <dbReference type="NCBI Taxonomy" id="360422"/>
    <lineage>
        <taxon>Bacteria</taxon>
        <taxon>Bacillati</taxon>
        <taxon>Bacillota</taxon>
        <taxon>Clostridia</taxon>
        <taxon>Eubacteriales</taxon>
        <taxon>Clostridiaceae</taxon>
        <taxon>Clostridium</taxon>
    </lineage>
</organism>
<dbReference type="PANTHER" id="PTHR30569:SF0">
    <property type="entry name" value="CYTOSINE PERMEASE"/>
    <property type="match status" value="1"/>
</dbReference>
<dbReference type="RefSeq" id="WP_124999745.1">
    <property type="nucleotide sequence ID" value="NZ_BHYK01000007.1"/>
</dbReference>
<evidence type="ECO:0000256" key="1">
    <source>
        <dbReference type="ARBA" id="ARBA00004141"/>
    </source>
</evidence>
<proteinExistence type="inferred from homology"/>
<dbReference type="GO" id="GO:0005886">
    <property type="term" value="C:plasma membrane"/>
    <property type="evidence" value="ECO:0007669"/>
    <property type="project" value="TreeGrafter"/>
</dbReference>
<dbReference type="Proteomes" id="UP000287872">
    <property type="component" value="Unassembled WGS sequence"/>
</dbReference>
<evidence type="ECO:0000313" key="7">
    <source>
        <dbReference type="EMBL" id="GCD09890.1"/>
    </source>
</evidence>
<feature type="transmembrane region" description="Helical" evidence="6">
    <location>
        <begin position="374"/>
        <end position="395"/>
    </location>
</feature>
<reference evidence="7 8" key="1">
    <citation type="submission" date="2018-11" db="EMBL/GenBank/DDBJ databases">
        <title>Genome sequencing and assembly of Clostridium tagluense strain A121.</title>
        <authorList>
            <person name="Murakami T."/>
            <person name="Segawa T."/>
            <person name="Shcherbakova V.A."/>
            <person name="Mori H."/>
            <person name="Yoshimura Y."/>
        </authorList>
    </citation>
    <scope>NUCLEOTIDE SEQUENCE [LARGE SCALE GENOMIC DNA]</scope>
    <source>
        <strain evidence="7 8">A121</strain>
    </source>
</reference>
<comment type="similarity">
    <text evidence="2">Belongs to the purine-cytosine permease (2.A.39) family.</text>
</comment>
<feature type="transmembrane region" description="Helical" evidence="6">
    <location>
        <begin position="349"/>
        <end position="368"/>
    </location>
</feature>
<feature type="transmembrane region" description="Helical" evidence="6">
    <location>
        <begin position="246"/>
        <end position="272"/>
    </location>
</feature>
<feature type="transmembrane region" description="Helical" evidence="6">
    <location>
        <begin position="149"/>
        <end position="167"/>
    </location>
</feature>
<evidence type="ECO:0000313" key="8">
    <source>
        <dbReference type="Proteomes" id="UP000287872"/>
    </source>
</evidence>
<keyword evidence="5 6" id="KW-0472">Membrane</keyword>
<dbReference type="InterPro" id="IPR012732">
    <property type="entry name" value="Thia_CytX"/>
</dbReference>
<feature type="transmembrane region" description="Helical" evidence="6">
    <location>
        <begin position="75"/>
        <end position="96"/>
    </location>
</feature>
<dbReference type="OrthoDB" id="9780088at2"/>
<feature type="transmembrane region" description="Helical" evidence="6">
    <location>
        <begin position="40"/>
        <end position="63"/>
    </location>
</feature>
<dbReference type="GO" id="GO:0015209">
    <property type="term" value="F:cytosine transmembrane transporter activity"/>
    <property type="evidence" value="ECO:0007669"/>
    <property type="project" value="InterPro"/>
</dbReference>
<feature type="transmembrane region" description="Helical" evidence="6">
    <location>
        <begin position="179"/>
        <end position="198"/>
    </location>
</feature>
<protein>
    <submittedName>
        <fullName evidence="7">Hydrogenase expression protein</fullName>
    </submittedName>
</protein>
<dbReference type="Gene3D" id="1.10.4160.10">
    <property type="entry name" value="Hydantoin permease"/>
    <property type="match status" value="1"/>
</dbReference>
<evidence type="ECO:0000256" key="6">
    <source>
        <dbReference type="SAM" id="Phobius"/>
    </source>
</evidence>
<dbReference type="InterPro" id="IPR030191">
    <property type="entry name" value="CodB"/>
</dbReference>
<feature type="transmembrane region" description="Helical" evidence="6">
    <location>
        <begin position="316"/>
        <end position="337"/>
    </location>
</feature>
<keyword evidence="3 6" id="KW-0812">Transmembrane</keyword>
<feature type="transmembrane region" description="Helical" evidence="6">
    <location>
        <begin position="116"/>
        <end position="137"/>
    </location>
</feature>
<evidence type="ECO:0000256" key="4">
    <source>
        <dbReference type="ARBA" id="ARBA00022989"/>
    </source>
</evidence>
<dbReference type="PANTHER" id="PTHR30569">
    <property type="entry name" value="CYTOSINE TRANSPORTER CODB"/>
    <property type="match status" value="1"/>
</dbReference>
<accession>A0A401UK07</accession>
<dbReference type="InterPro" id="IPR001248">
    <property type="entry name" value="Pur-cyt_permease"/>
</dbReference>
<sequence length="405" mass="43976">MIKDSEKLGFWTFLFLWFGAAVSVAEILTGGFIAPLGFKIGVVVILLGHLIGTGILMLGGIIGTREKVPAITSTGISFGVYGTYLFSILNILQLIGWTAVMIKVAASSVNLITQSLWSFNNVLVCIVIIGILTILWLSFGNAGMKKLNITAVFLLFILTLVLGSIILRDRTLLAKASSSGISFGGALELSIIMPLSWLPLIADYTRFAKSEKGGAYGSFIGYFLGSSWMFIIGLGAAIVSKNSDPSAIMLAANLGITALGIVVLSTVTTTFLDVYSAGVSFLNIMPKLSEKKVGIVMAIIGTLMAIILPIENYQSFLYAIGSVFAPLFAILITDYFIIKKNTKLQDSVLINWGAIIVWIIGIVLYYRFIKLDLILGATVPVMIITGFIYAITWRWTYKWKLIKKS</sequence>
<evidence type="ECO:0000256" key="3">
    <source>
        <dbReference type="ARBA" id="ARBA00022692"/>
    </source>
</evidence>
<feature type="transmembrane region" description="Helical" evidence="6">
    <location>
        <begin position="219"/>
        <end position="240"/>
    </location>
</feature>
<dbReference type="AlphaFoldDB" id="A0A401UK07"/>
<comment type="subcellular location">
    <subcellularLocation>
        <location evidence="1">Membrane</location>
        <topology evidence="1">Multi-pass membrane protein</topology>
    </subcellularLocation>
</comment>
<dbReference type="Pfam" id="PF02133">
    <property type="entry name" value="Transp_cyt_pur"/>
    <property type="match status" value="1"/>
</dbReference>
<evidence type="ECO:0000256" key="2">
    <source>
        <dbReference type="ARBA" id="ARBA00008974"/>
    </source>
</evidence>
<feature type="transmembrane region" description="Helical" evidence="6">
    <location>
        <begin position="293"/>
        <end position="310"/>
    </location>
</feature>
<gene>
    <name evidence="7" type="ORF">Ctaglu_15130</name>
</gene>
<name>A0A401UK07_9CLOT</name>
<keyword evidence="4 6" id="KW-1133">Transmembrane helix</keyword>
<keyword evidence="8" id="KW-1185">Reference proteome</keyword>
<comment type="caution">
    <text evidence="7">The sequence shown here is derived from an EMBL/GenBank/DDBJ whole genome shotgun (WGS) entry which is preliminary data.</text>
</comment>
<feature type="transmembrane region" description="Helical" evidence="6">
    <location>
        <begin position="12"/>
        <end position="34"/>
    </location>
</feature>
<dbReference type="NCBIfam" id="TIGR02358">
    <property type="entry name" value="thia_cytX"/>
    <property type="match status" value="1"/>
</dbReference>
<dbReference type="EMBL" id="BHYK01000007">
    <property type="protein sequence ID" value="GCD09890.1"/>
    <property type="molecule type" value="Genomic_DNA"/>
</dbReference>
<evidence type="ECO:0000256" key="5">
    <source>
        <dbReference type="ARBA" id="ARBA00023136"/>
    </source>
</evidence>